<evidence type="ECO:0000313" key="3">
    <source>
        <dbReference type="WBParaSite" id="EEL_0000726401-mRNA-1"/>
    </source>
</evidence>
<proteinExistence type="predicted"/>
<feature type="chain" id="PRO_5006447869" evidence="1">
    <location>
        <begin position="17"/>
        <end position="68"/>
    </location>
</feature>
<reference evidence="3" key="1">
    <citation type="submission" date="2017-02" db="UniProtKB">
        <authorList>
            <consortium name="WormBaseParasite"/>
        </authorList>
    </citation>
    <scope>IDENTIFICATION</scope>
</reference>
<organism evidence="2 3">
    <name type="scientific">Elaeophora elaphi</name>
    <dbReference type="NCBI Taxonomy" id="1147741"/>
    <lineage>
        <taxon>Eukaryota</taxon>
        <taxon>Metazoa</taxon>
        <taxon>Ecdysozoa</taxon>
        <taxon>Nematoda</taxon>
        <taxon>Chromadorea</taxon>
        <taxon>Rhabditida</taxon>
        <taxon>Spirurina</taxon>
        <taxon>Spiruromorpha</taxon>
        <taxon>Filarioidea</taxon>
        <taxon>Onchocercidae</taxon>
        <taxon>Elaeophora</taxon>
    </lineage>
</organism>
<dbReference type="Proteomes" id="UP000050640">
    <property type="component" value="Unplaced"/>
</dbReference>
<dbReference type="AlphaFoldDB" id="A0A0R3RYB4"/>
<feature type="signal peptide" evidence="1">
    <location>
        <begin position="1"/>
        <end position="16"/>
    </location>
</feature>
<keyword evidence="2" id="KW-1185">Reference proteome</keyword>
<dbReference type="WBParaSite" id="EEL_0000726401-mRNA-1">
    <property type="protein sequence ID" value="EEL_0000726401-mRNA-1"/>
    <property type="gene ID" value="EEL_0000726401"/>
</dbReference>
<evidence type="ECO:0000256" key="1">
    <source>
        <dbReference type="SAM" id="SignalP"/>
    </source>
</evidence>
<accession>A0A0R3RYB4</accession>
<sequence length="68" mass="7421">MLLHFILFLIPVTAISLDNLKSNCTCHPSSPCISSVPCSDGSSGSINQRISKKVQLGKLKLVKFNFSR</sequence>
<evidence type="ECO:0000313" key="2">
    <source>
        <dbReference type="Proteomes" id="UP000050640"/>
    </source>
</evidence>
<keyword evidence="1" id="KW-0732">Signal</keyword>
<protein>
    <submittedName>
        <fullName evidence="3">Uncharacterized protein</fullName>
    </submittedName>
</protein>
<name>A0A0R3RYB4_9BILA</name>